<gene>
    <name evidence="6" type="ORF">BE21_40965</name>
</gene>
<dbReference type="GO" id="GO:0005975">
    <property type="term" value="P:carbohydrate metabolic process"/>
    <property type="evidence" value="ECO:0007669"/>
    <property type="project" value="InterPro"/>
</dbReference>
<accession>A0A150TL15</accession>
<dbReference type="GO" id="GO:0004553">
    <property type="term" value="F:hydrolase activity, hydrolyzing O-glycosyl compounds"/>
    <property type="evidence" value="ECO:0007669"/>
    <property type="project" value="InterPro"/>
</dbReference>
<feature type="signal peptide" evidence="3">
    <location>
        <begin position="1"/>
        <end position="21"/>
    </location>
</feature>
<dbReference type="GO" id="GO:0030247">
    <property type="term" value="F:polysaccharide binding"/>
    <property type="evidence" value="ECO:0007669"/>
    <property type="project" value="UniProtKB-UniRule"/>
</dbReference>
<dbReference type="InterPro" id="IPR036908">
    <property type="entry name" value="RlpA-like_sf"/>
</dbReference>
<comment type="caution">
    <text evidence="6">The sequence shown here is derived from an EMBL/GenBank/DDBJ whole genome shotgun (WGS) entry which is preliminary data.</text>
</comment>
<dbReference type="Gene3D" id="2.40.40.10">
    <property type="entry name" value="RlpA-like domain"/>
    <property type="match status" value="1"/>
</dbReference>
<feature type="chain" id="PRO_5007569816" description="CBM2 domain-containing protein" evidence="3">
    <location>
        <begin position="22"/>
        <end position="425"/>
    </location>
</feature>
<dbReference type="PROSITE" id="PS51257">
    <property type="entry name" value="PROKAR_LIPOPROTEIN"/>
    <property type="match status" value="1"/>
</dbReference>
<evidence type="ECO:0008006" key="8">
    <source>
        <dbReference type="Google" id="ProtNLM"/>
    </source>
</evidence>
<dbReference type="CDD" id="cd22272">
    <property type="entry name" value="DPBB_EXLX1-like"/>
    <property type="match status" value="1"/>
</dbReference>
<dbReference type="AlphaFoldDB" id="A0A150TL15"/>
<evidence type="ECO:0000256" key="2">
    <source>
        <dbReference type="SAM" id="MobiDB-lite"/>
    </source>
</evidence>
<dbReference type="Gene3D" id="2.60.40.290">
    <property type="match status" value="1"/>
</dbReference>
<evidence type="ECO:0000313" key="6">
    <source>
        <dbReference type="EMBL" id="KYG05399.1"/>
    </source>
</evidence>
<reference evidence="6 7" key="1">
    <citation type="submission" date="2014-02" db="EMBL/GenBank/DDBJ databases">
        <title>The small core and large imbalanced accessory genome model reveals a collaborative survival strategy of Sorangium cellulosum strains in nature.</title>
        <authorList>
            <person name="Han K."/>
            <person name="Peng R."/>
            <person name="Blom J."/>
            <person name="Li Y.-Z."/>
        </authorList>
    </citation>
    <scope>NUCLEOTIDE SEQUENCE [LARGE SCALE GENOMIC DNA]</scope>
    <source>
        <strain evidence="6 7">So0007-03</strain>
    </source>
</reference>
<proteinExistence type="predicted"/>
<dbReference type="InterPro" id="IPR036749">
    <property type="entry name" value="Expansin_CBD_sf"/>
</dbReference>
<evidence type="ECO:0000256" key="1">
    <source>
        <dbReference type="ARBA" id="ARBA00022729"/>
    </source>
</evidence>
<feature type="region of interest" description="Disordered" evidence="2">
    <location>
        <begin position="141"/>
        <end position="190"/>
    </location>
</feature>
<dbReference type="PROSITE" id="PS50842">
    <property type="entry name" value="EXPANSIN_EG45"/>
    <property type="match status" value="1"/>
</dbReference>
<dbReference type="NCBIfam" id="NF041144">
    <property type="entry name" value="expansin_EXLX1"/>
    <property type="match status" value="1"/>
</dbReference>
<dbReference type="InterPro" id="IPR012291">
    <property type="entry name" value="CBM2_carb-bd_dom_sf"/>
</dbReference>
<dbReference type="SMART" id="SM00637">
    <property type="entry name" value="CBD_II"/>
    <property type="match status" value="1"/>
</dbReference>
<evidence type="ECO:0000259" key="4">
    <source>
        <dbReference type="PROSITE" id="PS50842"/>
    </source>
</evidence>
<dbReference type="Proteomes" id="UP000075502">
    <property type="component" value="Unassembled WGS sequence"/>
</dbReference>
<dbReference type="Pfam" id="PF00553">
    <property type="entry name" value="CBM_2"/>
    <property type="match status" value="1"/>
</dbReference>
<dbReference type="PANTHER" id="PTHR31836">
    <property type="match status" value="1"/>
</dbReference>
<name>A0A150TL15_SORCE</name>
<dbReference type="InterPro" id="IPR007112">
    <property type="entry name" value="Expansin/allergen_DPBB_dom"/>
</dbReference>
<evidence type="ECO:0000256" key="3">
    <source>
        <dbReference type="SAM" id="SignalP"/>
    </source>
</evidence>
<dbReference type="InterPro" id="IPR008965">
    <property type="entry name" value="CBM2/CBM3_carb-bd_dom_sf"/>
</dbReference>
<feature type="domain" description="CBM2" evidence="5">
    <location>
        <begin position="35"/>
        <end position="152"/>
    </location>
</feature>
<dbReference type="InterPro" id="IPR051477">
    <property type="entry name" value="Expansin_CellWall"/>
</dbReference>
<dbReference type="InterPro" id="IPR009009">
    <property type="entry name" value="RlpA-like_DPBB"/>
</dbReference>
<dbReference type="SUPFAM" id="SSF49590">
    <property type="entry name" value="PHL pollen allergen"/>
    <property type="match status" value="1"/>
</dbReference>
<dbReference type="EMBL" id="JEME01002051">
    <property type="protein sequence ID" value="KYG05399.1"/>
    <property type="molecule type" value="Genomic_DNA"/>
</dbReference>
<dbReference type="PANTHER" id="PTHR31836:SF21">
    <property type="entry name" value="EXPANSIN-LIKE PROTEIN 7"/>
    <property type="match status" value="1"/>
</dbReference>
<protein>
    <recommendedName>
        <fullName evidence="8">CBM2 domain-containing protein</fullName>
    </recommendedName>
</protein>
<dbReference type="PROSITE" id="PS51173">
    <property type="entry name" value="CBM2"/>
    <property type="match status" value="1"/>
</dbReference>
<feature type="compositionally biased region" description="Gly residues" evidence="2">
    <location>
        <begin position="153"/>
        <end position="190"/>
    </location>
</feature>
<dbReference type="Pfam" id="PF03330">
    <property type="entry name" value="DPBB_1"/>
    <property type="match status" value="1"/>
</dbReference>
<dbReference type="InterPro" id="IPR049818">
    <property type="entry name" value="Expansin_EXLX1-like"/>
</dbReference>
<sequence>MAYRTAAAFSLSGLFAVACTAEVPGEEAADDLTSAVVTTDGLGVAALTRSSDWGSGYCANVNVVNEGTTPVTSWTVVIDLRQSTLSNLWEAQSSRSGSLLTVTPASGRGQIPVGGAASFGFCATATGSDYQPVMVSMTQTGATGSGATTSSGGATGSGVTTGAGGSGGSGGGGGSGAGTTSGAGGSGGDGSGGTCAMPLPSYENGNGSATWYTLGSGSVNCSFPVLGSNPDRVAHVATGGGRYFAALNTADYDTAAACGACVEVSRDDGRKVVATVVDQCPTGSNPKCTAGHIDLSKDAFLQIGSAEEGYLGTGNGGARGKISWKFVSCPVEGNLSISLKEQNAWWNELRVQGHRNPIARVQVQLDGAWKEATRRDYNYWRVGDGNMKPGPWRVRVIDVFDEVIETTVQVTTAEQTASAQFSTCE</sequence>
<keyword evidence="1 3" id="KW-0732">Signal</keyword>
<dbReference type="SUPFAM" id="SSF50685">
    <property type="entry name" value="Barwin-like endoglucanases"/>
    <property type="match status" value="1"/>
</dbReference>
<evidence type="ECO:0000259" key="5">
    <source>
        <dbReference type="PROSITE" id="PS51173"/>
    </source>
</evidence>
<evidence type="ECO:0000313" key="7">
    <source>
        <dbReference type="Proteomes" id="UP000075502"/>
    </source>
</evidence>
<organism evidence="6 7">
    <name type="scientific">Sorangium cellulosum</name>
    <name type="common">Polyangium cellulosum</name>
    <dbReference type="NCBI Taxonomy" id="56"/>
    <lineage>
        <taxon>Bacteria</taxon>
        <taxon>Pseudomonadati</taxon>
        <taxon>Myxococcota</taxon>
        <taxon>Polyangia</taxon>
        <taxon>Polyangiales</taxon>
        <taxon>Polyangiaceae</taxon>
        <taxon>Sorangium</taxon>
    </lineage>
</organism>
<dbReference type="Gene3D" id="2.60.40.760">
    <property type="entry name" value="Expansin, cellulose-binding-like domain"/>
    <property type="match status" value="1"/>
</dbReference>
<feature type="compositionally biased region" description="Low complexity" evidence="2">
    <location>
        <begin position="141"/>
        <end position="152"/>
    </location>
</feature>
<dbReference type="SUPFAM" id="SSF49384">
    <property type="entry name" value="Carbohydrate-binding domain"/>
    <property type="match status" value="1"/>
</dbReference>
<feature type="domain" description="Expansin-like EG45" evidence="4">
    <location>
        <begin position="218"/>
        <end position="334"/>
    </location>
</feature>
<dbReference type="InterPro" id="IPR001919">
    <property type="entry name" value="CBD2"/>
</dbReference>